<dbReference type="RefSeq" id="WP_006021006.1">
    <property type="nucleotide sequence ID" value="NZ_KB375282.1"/>
</dbReference>
<dbReference type="PATRIC" id="fig|883078.3.peg.2355"/>
<evidence type="ECO:0000313" key="3">
    <source>
        <dbReference type="EMBL" id="EKS38445.1"/>
    </source>
</evidence>
<keyword evidence="2" id="KW-1133">Transmembrane helix</keyword>
<name>K8PFU8_9BRAD</name>
<dbReference type="Proteomes" id="UP000001096">
    <property type="component" value="Unassembled WGS sequence"/>
</dbReference>
<reference evidence="3 4" key="1">
    <citation type="submission" date="2012-04" db="EMBL/GenBank/DDBJ databases">
        <title>The Genome Sequence of Afipia broomeae ATCC 49717.</title>
        <authorList>
            <consortium name="The Broad Institute Genome Sequencing Platform"/>
            <person name="Earl A."/>
            <person name="Ward D."/>
            <person name="Feldgarden M."/>
            <person name="Gevers D."/>
            <person name="Huys G."/>
            <person name="Walker B."/>
            <person name="Young S.K."/>
            <person name="Zeng Q."/>
            <person name="Gargeya S."/>
            <person name="Fitzgerald M."/>
            <person name="Haas B."/>
            <person name="Abouelleil A."/>
            <person name="Alvarado L."/>
            <person name="Arachchi H.M."/>
            <person name="Berlin A."/>
            <person name="Chapman S.B."/>
            <person name="Goldberg J."/>
            <person name="Griggs A."/>
            <person name="Gujja S."/>
            <person name="Hansen M."/>
            <person name="Howarth C."/>
            <person name="Imamovic A."/>
            <person name="Larimer J."/>
            <person name="McCowen C."/>
            <person name="Montmayeur A."/>
            <person name="Murphy C."/>
            <person name="Neiman D."/>
            <person name="Pearson M."/>
            <person name="Priest M."/>
            <person name="Roberts A."/>
            <person name="Saif S."/>
            <person name="Shea T."/>
            <person name="Sisk P."/>
            <person name="Sykes S."/>
            <person name="Wortman J."/>
            <person name="Nusbaum C."/>
            <person name="Birren B."/>
        </authorList>
    </citation>
    <scope>NUCLEOTIDE SEQUENCE [LARGE SCALE GENOMIC DNA]</scope>
    <source>
        <strain evidence="3 4">ATCC 49717</strain>
    </source>
</reference>
<evidence type="ECO:0000313" key="4">
    <source>
        <dbReference type="Proteomes" id="UP000001096"/>
    </source>
</evidence>
<dbReference type="HOGENOM" id="CLU_155039_0_0_5"/>
<feature type="compositionally biased region" description="Acidic residues" evidence="1">
    <location>
        <begin position="27"/>
        <end position="37"/>
    </location>
</feature>
<keyword evidence="4" id="KW-1185">Reference proteome</keyword>
<protein>
    <submittedName>
        <fullName evidence="3">Uncharacterized protein</fullName>
    </submittedName>
</protein>
<feature type="region of interest" description="Disordered" evidence="1">
    <location>
        <begin position="66"/>
        <end position="139"/>
    </location>
</feature>
<dbReference type="EMBL" id="AGWX01000003">
    <property type="protein sequence ID" value="EKS38445.1"/>
    <property type="molecule type" value="Genomic_DNA"/>
</dbReference>
<gene>
    <name evidence="3" type="ORF">HMPREF9695_02285</name>
</gene>
<feature type="region of interest" description="Disordered" evidence="1">
    <location>
        <begin position="1"/>
        <end position="42"/>
    </location>
</feature>
<keyword evidence="2" id="KW-0472">Membrane</keyword>
<dbReference type="AlphaFoldDB" id="K8PFU8"/>
<proteinExistence type="predicted"/>
<accession>K8PFU8</accession>
<sequence length="139" mass="13921">MAIERNPNDPYSAATNDDVLRRRTEQIDNELQADPELAEGPANGGRIALFAIALVAVLGVVFYGLNSSKTSPDATPTAQTTPASPSAAGTAQAPRAPAGQTTGSAMNPARPAAPPAANNPAPAVPQQNNAAPAGAPSSN</sequence>
<comment type="caution">
    <text evidence="3">The sequence shown here is derived from an EMBL/GenBank/DDBJ whole genome shotgun (WGS) entry which is preliminary data.</text>
</comment>
<keyword evidence="2" id="KW-0812">Transmembrane</keyword>
<organism evidence="3 4">
    <name type="scientific">Afipia broomeae ATCC 49717</name>
    <dbReference type="NCBI Taxonomy" id="883078"/>
    <lineage>
        <taxon>Bacteria</taxon>
        <taxon>Pseudomonadati</taxon>
        <taxon>Pseudomonadota</taxon>
        <taxon>Alphaproteobacteria</taxon>
        <taxon>Hyphomicrobiales</taxon>
        <taxon>Nitrobacteraceae</taxon>
        <taxon>Afipia</taxon>
    </lineage>
</organism>
<evidence type="ECO:0000256" key="2">
    <source>
        <dbReference type="SAM" id="Phobius"/>
    </source>
</evidence>
<feature type="transmembrane region" description="Helical" evidence="2">
    <location>
        <begin position="47"/>
        <end position="65"/>
    </location>
</feature>
<evidence type="ECO:0000256" key="1">
    <source>
        <dbReference type="SAM" id="MobiDB-lite"/>
    </source>
</evidence>
<feature type="compositionally biased region" description="Low complexity" evidence="1">
    <location>
        <begin position="70"/>
        <end position="139"/>
    </location>
</feature>
<dbReference type="eggNOG" id="ENOG5030W8D">
    <property type="taxonomic scope" value="Bacteria"/>
</dbReference>